<dbReference type="Gene3D" id="3.40.50.300">
    <property type="entry name" value="P-loop containing nucleotide triphosphate hydrolases"/>
    <property type="match status" value="1"/>
</dbReference>
<evidence type="ECO:0000256" key="2">
    <source>
        <dbReference type="ARBA" id="ARBA00022679"/>
    </source>
</evidence>
<dbReference type="FunCoup" id="A0A0Q0RSZ5">
    <property type="interactions" value="13"/>
</dbReference>
<dbReference type="GO" id="GO:0006139">
    <property type="term" value="P:nucleobase-containing compound metabolic process"/>
    <property type="evidence" value="ECO:0007669"/>
    <property type="project" value="InterPro"/>
</dbReference>
<evidence type="ECO:0000256" key="4">
    <source>
        <dbReference type="ARBA" id="ARBA00022777"/>
    </source>
</evidence>
<organism evidence="6 7">
    <name type="scientific">Acidiplasma cupricumulans</name>
    <dbReference type="NCBI Taxonomy" id="312540"/>
    <lineage>
        <taxon>Archaea</taxon>
        <taxon>Methanobacteriati</taxon>
        <taxon>Thermoplasmatota</taxon>
        <taxon>Thermoplasmata</taxon>
        <taxon>Thermoplasmatales</taxon>
        <taxon>Ferroplasmaceae</taxon>
        <taxon>Acidiplasma</taxon>
    </lineage>
</organism>
<evidence type="ECO:0000256" key="1">
    <source>
        <dbReference type="ARBA" id="ARBA00022490"/>
    </source>
</evidence>
<dbReference type="Proteomes" id="UP000050301">
    <property type="component" value="Unassembled WGS sequence"/>
</dbReference>
<dbReference type="InterPro" id="IPR027417">
    <property type="entry name" value="P-loop_NTPase"/>
</dbReference>
<keyword evidence="5" id="KW-0067">ATP-binding</keyword>
<evidence type="ECO:0000313" key="7">
    <source>
        <dbReference type="Proteomes" id="UP000050301"/>
    </source>
</evidence>
<dbReference type="Pfam" id="PF13189">
    <property type="entry name" value="Cytidylate_kin2"/>
    <property type="match status" value="1"/>
</dbReference>
<dbReference type="EMBL" id="LKBH01000125">
    <property type="protein sequence ID" value="KQB35512.1"/>
    <property type="molecule type" value="Genomic_DNA"/>
</dbReference>
<keyword evidence="3" id="KW-0547">Nucleotide-binding</keyword>
<dbReference type="RefSeq" id="WP_048101747.1">
    <property type="nucleotide sequence ID" value="NZ_LKBH01000125.1"/>
</dbReference>
<keyword evidence="1" id="KW-0963">Cytoplasm</keyword>
<dbReference type="SUPFAM" id="SSF52540">
    <property type="entry name" value="P-loop containing nucleoside triphosphate hydrolases"/>
    <property type="match status" value="1"/>
</dbReference>
<reference evidence="6 7" key="1">
    <citation type="submission" date="2015-09" db="EMBL/GenBank/DDBJ databases">
        <title>Heavy metals and arsenic resistance mechanisms in polyextremophilic archaea of the family Ferroplasmaceae.</title>
        <authorList>
            <person name="Bulaev A.G."/>
            <person name="Kanygina A.V."/>
        </authorList>
    </citation>
    <scope>NUCLEOTIDE SEQUENCE [LARGE SCALE GENOMIC DNA]</scope>
    <source>
        <strain evidence="6 7">BH2</strain>
    </source>
</reference>
<dbReference type="GO" id="GO:0016301">
    <property type="term" value="F:kinase activity"/>
    <property type="evidence" value="ECO:0007669"/>
    <property type="project" value="UniProtKB-KW"/>
</dbReference>
<evidence type="ECO:0000313" key="6">
    <source>
        <dbReference type="EMBL" id="KQB35512.1"/>
    </source>
</evidence>
<evidence type="ECO:0000256" key="3">
    <source>
        <dbReference type="ARBA" id="ARBA00022741"/>
    </source>
</evidence>
<dbReference type="AlphaFoldDB" id="A0A0Q0RSZ5"/>
<dbReference type="InterPro" id="IPR011892">
    <property type="entry name" value="Cyt_kin_arch"/>
</dbReference>
<dbReference type="GO" id="GO:0016776">
    <property type="term" value="F:phosphotransferase activity, phosphate group as acceptor"/>
    <property type="evidence" value="ECO:0007669"/>
    <property type="project" value="InterPro"/>
</dbReference>
<accession>A0A0Q0RSZ5</accession>
<name>A0A0Q0RSZ5_9ARCH</name>
<protein>
    <submittedName>
        <fullName evidence="6">Cytidylate kinase</fullName>
    </submittedName>
</protein>
<dbReference type="InParanoid" id="A0A0Q0RSZ5"/>
<proteinExistence type="predicted"/>
<keyword evidence="2" id="KW-0808">Transferase</keyword>
<dbReference type="GeneID" id="84222231"/>
<comment type="caution">
    <text evidence="6">The sequence shown here is derived from an EMBL/GenBank/DDBJ whole genome shotgun (WGS) entry which is preliminary data.</text>
</comment>
<gene>
    <name evidence="6" type="ORF">AOG55_06355</name>
</gene>
<dbReference type="NCBIfam" id="TIGR02173">
    <property type="entry name" value="cyt_kin_arch"/>
    <property type="match status" value="1"/>
</dbReference>
<sequence>MIVTISGESGSGKTTVGKLLADKLNYRFYSGGYFFRKKAEEYHMSLIEFSKYAEENKNIDMEEDNSILNFMRENDNIIIESRLCGYLSKHNNIDALRIFLEADEETRISRIYSRDNNAGRSSIICRERSELRRYMTFYGIDYRNYIYYDYIIKTELYRPEDIVNYIYSIINR</sequence>
<keyword evidence="7" id="KW-1185">Reference proteome</keyword>
<evidence type="ECO:0000256" key="5">
    <source>
        <dbReference type="ARBA" id="ARBA00022840"/>
    </source>
</evidence>
<dbReference type="GO" id="GO:0005524">
    <property type="term" value="F:ATP binding"/>
    <property type="evidence" value="ECO:0007669"/>
    <property type="project" value="UniProtKB-KW"/>
</dbReference>
<keyword evidence="4 6" id="KW-0418">Kinase</keyword>